<dbReference type="PRINTS" id="PR00149">
    <property type="entry name" value="FUMRATELYASE"/>
</dbReference>
<dbReference type="AlphaFoldDB" id="A0A5A8C2G9"/>
<organism evidence="12 13">
    <name type="scientific">Cafeteria roenbergensis</name>
    <name type="common">Marine flagellate</name>
    <dbReference type="NCBI Taxonomy" id="33653"/>
    <lineage>
        <taxon>Eukaryota</taxon>
        <taxon>Sar</taxon>
        <taxon>Stramenopiles</taxon>
        <taxon>Bigyra</taxon>
        <taxon>Opalozoa</taxon>
        <taxon>Bicosoecida</taxon>
        <taxon>Cafeteriaceae</taxon>
        <taxon>Cafeteria</taxon>
    </lineage>
</organism>
<evidence type="ECO:0000256" key="5">
    <source>
        <dbReference type="ARBA" id="ARBA00017058"/>
    </source>
</evidence>
<dbReference type="SUPFAM" id="SSF48557">
    <property type="entry name" value="L-aspartase-like"/>
    <property type="match status" value="1"/>
</dbReference>
<keyword evidence="7 9" id="KW-0456">Lyase</keyword>
<comment type="catalytic activity">
    <reaction evidence="9">
        <text>N(6)-(1,2-dicarboxyethyl)-AMP = fumarate + AMP</text>
        <dbReference type="Rhea" id="RHEA:16853"/>
        <dbReference type="ChEBI" id="CHEBI:29806"/>
        <dbReference type="ChEBI" id="CHEBI:57567"/>
        <dbReference type="ChEBI" id="CHEBI:456215"/>
        <dbReference type="EC" id="4.3.2.2"/>
    </reaction>
</comment>
<dbReference type="NCBIfam" id="TIGR00928">
    <property type="entry name" value="purB"/>
    <property type="match status" value="1"/>
</dbReference>
<protein>
    <recommendedName>
        <fullName evidence="5 9">Adenylosuccinate lyase</fullName>
        <shortName evidence="9">ASL</shortName>
        <ecNumber evidence="4 9">4.3.2.2</ecNumber>
    </recommendedName>
    <alternativeName>
        <fullName evidence="8 9">Adenylosuccinase</fullName>
    </alternativeName>
</protein>
<dbReference type="GO" id="GO:0044208">
    <property type="term" value="P:'de novo' AMP biosynthetic process"/>
    <property type="evidence" value="ECO:0007669"/>
    <property type="project" value="UniProtKB-UniPathway"/>
</dbReference>
<evidence type="ECO:0000259" key="11">
    <source>
        <dbReference type="Pfam" id="PF08328"/>
    </source>
</evidence>
<dbReference type="PANTHER" id="PTHR43411:SF1">
    <property type="entry name" value="ADENYLOSUCCINATE LYASE"/>
    <property type="match status" value="1"/>
</dbReference>
<comment type="pathway">
    <text evidence="1 9">Purine metabolism; IMP biosynthesis via de novo pathway; 5-amino-1-(5-phospho-D-ribosyl)imidazole-4-carboxamide from 5-amino-1-(5-phospho-D-ribosyl)imidazole-4-carboxylate: step 2/2.</text>
</comment>
<dbReference type="Pfam" id="PF08328">
    <property type="entry name" value="ASL_C"/>
    <property type="match status" value="1"/>
</dbReference>
<evidence type="ECO:0000259" key="10">
    <source>
        <dbReference type="Pfam" id="PF00206"/>
    </source>
</evidence>
<gene>
    <name evidence="12" type="ORF">FNF29_07712</name>
</gene>
<keyword evidence="6 9" id="KW-0658">Purine biosynthesis</keyword>
<dbReference type="Gene3D" id="1.20.200.10">
    <property type="entry name" value="Fumarase/aspartase (Central domain)"/>
    <property type="match status" value="1"/>
</dbReference>
<dbReference type="InterPro" id="IPR004769">
    <property type="entry name" value="Pur_lyase"/>
</dbReference>
<feature type="domain" description="Fumarate lyase N-terminal" evidence="10">
    <location>
        <begin position="52"/>
        <end position="345"/>
    </location>
</feature>
<dbReference type="InterPro" id="IPR024083">
    <property type="entry name" value="Fumarase/histidase_N"/>
</dbReference>
<dbReference type="GO" id="GO:0004018">
    <property type="term" value="F:N6-(1,2-dicarboxyethyl)AMP AMP-lyase (fumarate-forming) activity"/>
    <property type="evidence" value="ECO:0007669"/>
    <property type="project" value="InterPro"/>
</dbReference>
<comment type="similarity">
    <text evidence="3 9">Belongs to the lyase 1 family. Adenylosuccinate lyase subfamily.</text>
</comment>
<accession>A0A5A8C2G9</accession>
<dbReference type="PANTHER" id="PTHR43411">
    <property type="entry name" value="ADENYLOSUCCINATE LYASE"/>
    <property type="match status" value="1"/>
</dbReference>
<evidence type="ECO:0000256" key="1">
    <source>
        <dbReference type="ARBA" id="ARBA00004706"/>
    </source>
</evidence>
<dbReference type="InterPro" id="IPR000362">
    <property type="entry name" value="Fumarate_lyase_fam"/>
</dbReference>
<evidence type="ECO:0000256" key="6">
    <source>
        <dbReference type="ARBA" id="ARBA00022755"/>
    </source>
</evidence>
<dbReference type="PROSITE" id="PS00163">
    <property type="entry name" value="FUMARATE_LYASES"/>
    <property type="match status" value="1"/>
</dbReference>
<dbReference type="GO" id="GO:0006189">
    <property type="term" value="P:'de novo' IMP biosynthetic process"/>
    <property type="evidence" value="ECO:0007669"/>
    <property type="project" value="UniProtKB-UniPathway"/>
</dbReference>
<evidence type="ECO:0000256" key="4">
    <source>
        <dbReference type="ARBA" id="ARBA00012339"/>
    </source>
</evidence>
<dbReference type="InterPro" id="IPR020557">
    <property type="entry name" value="Fumarate_lyase_CS"/>
</dbReference>
<dbReference type="InterPro" id="IPR013539">
    <property type="entry name" value="PurB_C"/>
</dbReference>
<name>A0A5A8C2G9_CAFRO</name>
<proteinExistence type="inferred from homology"/>
<dbReference type="CDD" id="cd01598">
    <property type="entry name" value="PurB"/>
    <property type="match status" value="1"/>
</dbReference>
<dbReference type="EMBL" id="VLTN01000074">
    <property type="protein sequence ID" value="KAA0146975.1"/>
    <property type="molecule type" value="Genomic_DNA"/>
</dbReference>
<reference evidence="12 13" key="1">
    <citation type="submission" date="2019-07" db="EMBL/GenBank/DDBJ databases">
        <title>Genomes of Cafeteria roenbergensis.</title>
        <authorList>
            <person name="Fischer M.G."/>
            <person name="Hackl T."/>
            <person name="Roman M."/>
        </authorList>
    </citation>
    <scope>NUCLEOTIDE SEQUENCE [LARGE SCALE GENOMIC DNA]</scope>
    <source>
        <strain evidence="12 13">BVI</strain>
    </source>
</reference>
<dbReference type="Gene3D" id="1.10.275.10">
    <property type="entry name" value="Fumarase/aspartase (N-terminal domain)"/>
    <property type="match status" value="1"/>
</dbReference>
<dbReference type="GO" id="GO:0070626">
    <property type="term" value="F:(S)-2-(5-amino-1-(5-phospho-D-ribosyl)imidazole-4-carboxamido) succinate lyase (fumarate-forming) activity"/>
    <property type="evidence" value="ECO:0007669"/>
    <property type="project" value="RHEA"/>
</dbReference>
<feature type="domain" description="Adenylosuccinate lyase PurB C-terminal" evidence="11">
    <location>
        <begin position="364"/>
        <end position="481"/>
    </location>
</feature>
<comment type="pathway">
    <text evidence="2 9">Purine metabolism; AMP biosynthesis via de novo pathway; AMP from IMP: step 2/2.</text>
</comment>
<dbReference type="NCBIfam" id="NF006764">
    <property type="entry name" value="PRK09285.1"/>
    <property type="match status" value="1"/>
</dbReference>
<sequence length="490" mass="53283">MIARTGRVAARTAAAALRPAPRAGLAGAAGALDLTPLTAIGSVDGRYSRMVADLRPYFGEFALIKYRVLVEVAWLKTLANCAGVPEVPAMSADAQAALQSIVDTFGVEQATRVKEIERETNHDVKAVEYFIKEQLAAGPSELGKYYEFVHFGCTSEDVGNLAYAKSIDDAKRAVIVPQMAAVRDEVARMADQHAAVPMLARTHGQPATPTTVGKELANFSDRLSRHLGSLEAVAPCGKFNGATGSFNALMVAYPDVDWETVSRELVSDTLGLGYTRFSTQIEPHDWLADTMHASMRYNSVLLDLDRDMWGYISAGYFRQKTVAGEVGSSTMPHKVNPIAFENSEGNLGLANAIMGHLAEKLLVSRFQRDLSDSTVLRTIGTGFAHSIIAYKQTMVGLSRVDVNTEALDRALDENWEVLAEPIQTVMRRYGVAEPYEKLKALTRGKRLDAEGMRAFVRTLEAEGVPAEAVAALERLEPRTYVGAAERLARG</sequence>
<dbReference type="Proteomes" id="UP000323011">
    <property type="component" value="Unassembled WGS sequence"/>
</dbReference>
<evidence type="ECO:0000313" key="13">
    <source>
        <dbReference type="Proteomes" id="UP000323011"/>
    </source>
</evidence>
<dbReference type="EC" id="4.3.2.2" evidence="4 9"/>
<evidence type="ECO:0000256" key="7">
    <source>
        <dbReference type="ARBA" id="ARBA00023239"/>
    </source>
</evidence>
<dbReference type="InterPro" id="IPR022761">
    <property type="entry name" value="Fumarate_lyase_N"/>
</dbReference>
<dbReference type="InterPro" id="IPR008948">
    <property type="entry name" value="L-Aspartase-like"/>
</dbReference>
<evidence type="ECO:0000256" key="3">
    <source>
        <dbReference type="ARBA" id="ARBA00008273"/>
    </source>
</evidence>
<dbReference type="OMA" id="NNWAVVA"/>
<dbReference type="Pfam" id="PF00206">
    <property type="entry name" value="Lyase_1"/>
    <property type="match status" value="1"/>
</dbReference>
<dbReference type="Gene3D" id="1.10.40.30">
    <property type="entry name" value="Fumarase/aspartase (C-terminal domain)"/>
    <property type="match status" value="1"/>
</dbReference>
<dbReference type="InterPro" id="IPR047136">
    <property type="entry name" value="PurB_bact"/>
</dbReference>
<dbReference type="UniPathway" id="UPA00075">
    <property type="reaction ID" value="UER00336"/>
</dbReference>
<evidence type="ECO:0000256" key="2">
    <source>
        <dbReference type="ARBA" id="ARBA00004734"/>
    </source>
</evidence>
<evidence type="ECO:0000313" key="12">
    <source>
        <dbReference type="EMBL" id="KAA0146975.1"/>
    </source>
</evidence>
<dbReference type="UniPathway" id="UPA00074">
    <property type="reaction ID" value="UER00132"/>
</dbReference>
<comment type="catalytic activity">
    <reaction evidence="9">
        <text>(2S)-2-[5-amino-1-(5-phospho-beta-D-ribosyl)imidazole-4-carboxamido]succinate = 5-amino-1-(5-phospho-beta-D-ribosyl)imidazole-4-carboxamide + fumarate</text>
        <dbReference type="Rhea" id="RHEA:23920"/>
        <dbReference type="ChEBI" id="CHEBI:29806"/>
        <dbReference type="ChEBI" id="CHEBI:58443"/>
        <dbReference type="ChEBI" id="CHEBI:58475"/>
        <dbReference type="EC" id="4.3.2.2"/>
    </reaction>
</comment>
<evidence type="ECO:0000256" key="8">
    <source>
        <dbReference type="ARBA" id="ARBA00030717"/>
    </source>
</evidence>
<evidence type="ECO:0000256" key="9">
    <source>
        <dbReference type="RuleBase" id="RU361172"/>
    </source>
</evidence>
<comment type="caution">
    <text evidence="12">The sequence shown here is derived from an EMBL/GenBank/DDBJ whole genome shotgun (WGS) entry which is preliminary data.</text>
</comment>
<keyword evidence="13" id="KW-1185">Reference proteome</keyword>